<name>A0A3A9AZ73_9FIRM</name>
<proteinExistence type="predicted"/>
<organism evidence="3 4">
    <name type="scientific">Parablautia intestinalis</name>
    <dbReference type="NCBI Taxonomy" id="2320100"/>
    <lineage>
        <taxon>Bacteria</taxon>
        <taxon>Bacillati</taxon>
        <taxon>Bacillota</taxon>
        <taxon>Clostridia</taxon>
        <taxon>Lachnospirales</taxon>
        <taxon>Lachnospiraceae</taxon>
        <taxon>Parablautia</taxon>
    </lineage>
</organism>
<evidence type="ECO:0000256" key="1">
    <source>
        <dbReference type="SAM" id="MobiDB-lite"/>
    </source>
</evidence>
<feature type="domain" description="Peptidase M15C" evidence="2">
    <location>
        <begin position="242"/>
        <end position="327"/>
    </location>
</feature>
<reference evidence="3 4" key="1">
    <citation type="submission" date="2018-09" db="EMBL/GenBank/DDBJ databases">
        <title>Murine metabolic-syndrome-specific gut microbial biobank.</title>
        <authorList>
            <person name="Liu C."/>
        </authorList>
    </citation>
    <scope>NUCLEOTIDE SEQUENCE [LARGE SCALE GENOMIC DNA]</scope>
    <source>
        <strain evidence="3 4">0.1xD8-82</strain>
    </source>
</reference>
<dbReference type="Gene3D" id="3.30.1380.10">
    <property type="match status" value="1"/>
</dbReference>
<dbReference type="InterPro" id="IPR039561">
    <property type="entry name" value="Peptidase_M15C"/>
</dbReference>
<comment type="caution">
    <text evidence="3">The sequence shown here is derived from an EMBL/GenBank/DDBJ whole genome shotgun (WGS) entry which is preliminary data.</text>
</comment>
<dbReference type="OrthoDB" id="9799970at2"/>
<dbReference type="Pfam" id="PF13539">
    <property type="entry name" value="Peptidase_M15_4"/>
    <property type="match status" value="1"/>
</dbReference>
<accession>A0A3A9AZ73</accession>
<sequence length="331" mass="36613">MILVCSVAARLLTRGETLSEYADANPDIAYATPKGTGEAAPLAENIKESPEAASPKQTSSTSISSPARTPEAVMTSPDGNTSAPPEDGIAPSSAPDSWQDLSPIEEETSDSVHYQDGFFYQPLTDRVIARITGISYPVKETLAPTCSLKVVNVVPDDEKLAVDYEDLRYLNVLYYDFNGEVQTGELICNKGIAQDLIEIFYELYLNEYQIEKIRLIDSYGGDDTASMLDNNTSCFNYRVVDGTNSLSKHALGCAIDINPFYNPYVVFNRNGSGETYISPSGSEKYADRTQNFPYKIDETDLCYKLFTARGFTWGGNWNSSKDYQHFQKVVN</sequence>
<gene>
    <name evidence="3" type="ORF">D7V94_06345</name>
</gene>
<evidence type="ECO:0000313" key="4">
    <source>
        <dbReference type="Proteomes" id="UP000280696"/>
    </source>
</evidence>
<protein>
    <submittedName>
        <fullName evidence="3">M15 family peptidase</fullName>
    </submittedName>
</protein>
<evidence type="ECO:0000259" key="2">
    <source>
        <dbReference type="Pfam" id="PF13539"/>
    </source>
</evidence>
<keyword evidence="4" id="KW-1185">Reference proteome</keyword>
<evidence type="ECO:0000313" key="3">
    <source>
        <dbReference type="EMBL" id="RKI92496.1"/>
    </source>
</evidence>
<dbReference type="SUPFAM" id="SSF55166">
    <property type="entry name" value="Hedgehog/DD-peptidase"/>
    <property type="match status" value="1"/>
</dbReference>
<dbReference type="GO" id="GO:0008233">
    <property type="term" value="F:peptidase activity"/>
    <property type="evidence" value="ECO:0007669"/>
    <property type="project" value="InterPro"/>
</dbReference>
<feature type="compositionally biased region" description="Low complexity" evidence="1">
    <location>
        <begin position="54"/>
        <end position="70"/>
    </location>
</feature>
<dbReference type="Proteomes" id="UP000280696">
    <property type="component" value="Unassembled WGS sequence"/>
</dbReference>
<dbReference type="InterPro" id="IPR009045">
    <property type="entry name" value="Zn_M74/Hedgehog-like"/>
</dbReference>
<dbReference type="AlphaFoldDB" id="A0A3A9AZ73"/>
<dbReference type="EMBL" id="RAYQ01000005">
    <property type="protein sequence ID" value="RKI92496.1"/>
    <property type="molecule type" value="Genomic_DNA"/>
</dbReference>
<feature type="region of interest" description="Disordered" evidence="1">
    <location>
        <begin position="27"/>
        <end position="101"/>
    </location>
</feature>